<comment type="caution">
    <text evidence="9">The sequence shown here is derived from an EMBL/GenBank/DDBJ whole genome shotgun (WGS) entry which is preliminary data.</text>
</comment>
<dbReference type="InterPro" id="IPR011605">
    <property type="entry name" value="NusB_fam"/>
</dbReference>
<feature type="region of interest" description="Disordered" evidence="7">
    <location>
        <begin position="137"/>
        <end position="161"/>
    </location>
</feature>
<dbReference type="PANTHER" id="PTHR11078">
    <property type="entry name" value="N UTILIZATION SUBSTANCE PROTEIN B-RELATED"/>
    <property type="match status" value="1"/>
</dbReference>
<comment type="similarity">
    <text evidence="1 6">Belongs to the NusB family.</text>
</comment>
<dbReference type="EMBL" id="JAFNJU010000001">
    <property type="protein sequence ID" value="MBO1263534.1"/>
    <property type="molecule type" value="Genomic_DNA"/>
</dbReference>
<dbReference type="Proteomes" id="UP000664218">
    <property type="component" value="Unassembled WGS sequence"/>
</dbReference>
<evidence type="ECO:0000256" key="5">
    <source>
        <dbReference type="ARBA" id="ARBA00023163"/>
    </source>
</evidence>
<evidence type="ECO:0000259" key="8">
    <source>
        <dbReference type="Pfam" id="PF01029"/>
    </source>
</evidence>
<evidence type="ECO:0000256" key="1">
    <source>
        <dbReference type="ARBA" id="ARBA00005952"/>
    </source>
</evidence>
<dbReference type="GO" id="GO:0006353">
    <property type="term" value="P:DNA-templated transcription termination"/>
    <property type="evidence" value="ECO:0007669"/>
    <property type="project" value="UniProtKB-UniRule"/>
</dbReference>
<reference evidence="9" key="1">
    <citation type="submission" date="2021-03" db="EMBL/GenBank/DDBJ databases">
        <title>Proteiniclasticum marinus sp. nov., isolated from tidal flat sediment.</title>
        <authorList>
            <person name="Namirimu T."/>
            <person name="Yang J.-A."/>
            <person name="Yang S.-H."/>
            <person name="Kim Y.-J."/>
            <person name="Kwon K.K."/>
        </authorList>
    </citation>
    <scope>NUCLEOTIDE SEQUENCE</scope>
    <source>
        <strain evidence="9">SCR006</strain>
    </source>
</reference>
<keyword evidence="10" id="KW-1185">Reference proteome</keyword>
<keyword evidence="5 6" id="KW-0804">Transcription</keyword>
<evidence type="ECO:0000313" key="10">
    <source>
        <dbReference type="Proteomes" id="UP000664218"/>
    </source>
</evidence>
<dbReference type="Gene3D" id="1.10.940.10">
    <property type="entry name" value="NusB-like"/>
    <property type="match status" value="1"/>
</dbReference>
<evidence type="ECO:0000256" key="6">
    <source>
        <dbReference type="HAMAP-Rule" id="MF_00073"/>
    </source>
</evidence>
<accession>A0A939KFR1</accession>
<dbReference type="PANTHER" id="PTHR11078:SF3">
    <property type="entry name" value="ANTITERMINATION NUSB DOMAIN-CONTAINING PROTEIN"/>
    <property type="match status" value="1"/>
</dbReference>
<name>A0A939KFR1_9CLOT</name>
<proteinExistence type="inferred from homology"/>
<dbReference type="GO" id="GO:0003723">
    <property type="term" value="F:RNA binding"/>
    <property type="evidence" value="ECO:0007669"/>
    <property type="project" value="UniProtKB-UniRule"/>
</dbReference>
<dbReference type="HAMAP" id="MF_00073">
    <property type="entry name" value="NusB"/>
    <property type="match status" value="1"/>
</dbReference>
<feature type="compositionally biased region" description="Acidic residues" evidence="7">
    <location>
        <begin position="147"/>
        <end position="161"/>
    </location>
</feature>
<evidence type="ECO:0000256" key="4">
    <source>
        <dbReference type="ARBA" id="ARBA00023015"/>
    </source>
</evidence>
<protein>
    <recommendedName>
        <fullName evidence="6">Transcription antitermination protein NusB</fullName>
    </recommendedName>
    <alternativeName>
        <fullName evidence="6">Antitermination factor NusB</fullName>
    </alternativeName>
</protein>
<dbReference type="SUPFAM" id="SSF48013">
    <property type="entry name" value="NusB-like"/>
    <property type="match status" value="1"/>
</dbReference>
<dbReference type="GO" id="GO:0031564">
    <property type="term" value="P:transcription antitermination"/>
    <property type="evidence" value="ECO:0007669"/>
    <property type="project" value="UniProtKB-KW"/>
</dbReference>
<evidence type="ECO:0000256" key="2">
    <source>
        <dbReference type="ARBA" id="ARBA00022814"/>
    </source>
</evidence>
<dbReference type="GO" id="GO:0005829">
    <property type="term" value="C:cytosol"/>
    <property type="evidence" value="ECO:0007669"/>
    <property type="project" value="TreeGrafter"/>
</dbReference>
<sequence>MMRKRTREIAMELLYQSTMNHKTPEELMDDYFEDNQDDLREDTDMDYLEDVLTGVESHKEQIDRIIEKYLVKWKLPRLSKINLSILRLATYEILFIENIPNNVSIFEAVDMTKKYSDDTSGSFVNGVLDKIAHMETRNSMESVPENENMEESETEEELDEK</sequence>
<evidence type="ECO:0000313" key="9">
    <source>
        <dbReference type="EMBL" id="MBO1263534.1"/>
    </source>
</evidence>
<evidence type="ECO:0000256" key="7">
    <source>
        <dbReference type="SAM" id="MobiDB-lite"/>
    </source>
</evidence>
<dbReference type="InterPro" id="IPR006027">
    <property type="entry name" value="NusB_RsmB_TIM44"/>
</dbReference>
<dbReference type="Pfam" id="PF01029">
    <property type="entry name" value="NusB"/>
    <property type="match status" value="1"/>
</dbReference>
<gene>
    <name evidence="6 9" type="primary">nusB</name>
    <name evidence="9" type="ORF">J3A84_00580</name>
</gene>
<comment type="function">
    <text evidence="6">Involved in transcription antitermination. Required for transcription of ribosomal RNA (rRNA) genes. Binds specifically to the boxA antiterminator sequence of the ribosomal RNA (rrn) operons.</text>
</comment>
<keyword evidence="2 6" id="KW-0889">Transcription antitermination</keyword>
<dbReference type="NCBIfam" id="TIGR01951">
    <property type="entry name" value="nusB"/>
    <property type="match status" value="1"/>
</dbReference>
<evidence type="ECO:0000256" key="3">
    <source>
        <dbReference type="ARBA" id="ARBA00022884"/>
    </source>
</evidence>
<keyword evidence="3 6" id="KW-0694">RNA-binding</keyword>
<dbReference type="InterPro" id="IPR035926">
    <property type="entry name" value="NusB-like_sf"/>
</dbReference>
<keyword evidence="4 6" id="KW-0805">Transcription regulation</keyword>
<organism evidence="9 10">
    <name type="scientific">Proteiniclasticum aestuarii</name>
    <dbReference type="NCBI Taxonomy" id="2817862"/>
    <lineage>
        <taxon>Bacteria</taxon>
        <taxon>Bacillati</taxon>
        <taxon>Bacillota</taxon>
        <taxon>Clostridia</taxon>
        <taxon>Eubacteriales</taxon>
        <taxon>Clostridiaceae</taxon>
        <taxon>Proteiniclasticum</taxon>
    </lineage>
</organism>
<dbReference type="AlphaFoldDB" id="A0A939KFR1"/>
<feature type="domain" description="NusB/RsmB/TIM44" evidence="8">
    <location>
        <begin position="5"/>
        <end position="132"/>
    </location>
</feature>